<dbReference type="Proteomes" id="UP001247620">
    <property type="component" value="Unassembled WGS sequence"/>
</dbReference>
<gene>
    <name evidence="1" type="ORF">J2W55_000760</name>
</gene>
<accession>A0ABU1T6C4</accession>
<reference evidence="1 2" key="1">
    <citation type="submission" date="2023-07" db="EMBL/GenBank/DDBJ databases">
        <title>Sorghum-associated microbial communities from plants grown in Nebraska, USA.</title>
        <authorList>
            <person name="Schachtman D."/>
        </authorList>
    </citation>
    <scope>NUCLEOTIDE SEQUENCE [LARGE SCALE GENOMIC DNA]</scope>
    <source>
        <strain evidence="1 2">3262</strain>
    </source>
</reference>
<dbReference type="RefSeq" id="WP_310092136.1">
    <property type="nucleotide sequence ID" value="NZ_JAVDUU010000001.1"/>
</dbReference>
<evidence type="ECO:0000313" key="1">
    <source>
        <dbReference type="EMBL" id="MDR6940932.1"/>
    </source>
</evidence>
<sequence length="91" mass="10626">MLTKSTRLVKEANAWIKRTYGPDEIIRVVPAPEDHGEVPAYYLYTAFAKDPDFLGRILFDAQGYWIYDGEIFTIPEQEQLAHFIITYIERV</sequence>
<proteinExistence type="predicted"/>
<keyword evidence="2" id="KW-1185">Reference proteome</keyword>
<protein>
    <submittedName>
        <fullName evidence="1">Uncharacterized protein</fullName>
    </submittedName>
</protein>
<evidence type="ECO:0000313" key="2">
    <source>
        <dbReference type="Proteomes" id="UP001247620"/>
    </source>
</evidence>
<dbReference type="EMBL" id="JAVDUU010000001">
    <property type="protein sequence ID" value="MDR6940932.1"/>
    <property type="molecule type" value="Genomic_DNA"/>
</dbReference>
<organism evidence="1 2">
    <name type="scientific">Mucilaginibacter pocheonensis</name>
    <dbReference type="NCBI Taxonomy" id="398050"/>
    <lineage>
        <taxon>Bacteria</taxon>
        <taxon>Pseudomonadati</taxon>
        <taxon>Bacteroidota</taxon>
        <taxon>Sphingobacteriia</taxon>
        <taxon>Sphingobacteriales</taxon>
        <taxon>Sphingobacteriaceae</taxon>
        <taxon>Mucilaginibacter</taxon>
    </lineage>
</organism>
<name>A0ABU1T6C4_9SPHI</name>
<comment type="caution">
    <text evidence="1">The sequence shown here is derived from an EMBL/GenBank/DDBJ whole genome shotgun (WGS) entry which is preliminary data.</text>
</comment>